<keyword evidence="7" id="KW-1185">Reference proteome</keyword>
<dbReference type="PROSITE" id="PS50109">
    <property type="entry name" value="HIS_KIN"/>
    <property type="match status" value="1"/>
</dbReference>
<evidence type="ECO:0000256" key="1">
    <source>
        <dbReference type="ARBA" id="ARBA00000085"/>
    </source>
</evidence>
<dbReference type="AlphaFoldDB" id="W4UR56"/>
<feature type="transmembrane region" description="Helical" evidence="4">
    <location>
        <begin position="88"/>
        <end position="109"/>
    </location>
</feature>
<dbReference type="Gene3D" id="2.60.40.10">
    <property type="entry name" value="Immunoglobulins"/>
    <property type="match status" value="1"/>
</dbReference>
<dbReference type="InterPro" id="IPR005467">
    <property type="entry name" value="His_kinase_dom"/>
</dbReference>
<protein>
    <recommendedName>
        <fullName evidence="2">histidine kinase</fullName>
        <ecNumber evidence="2">2.7.13.3</ecNumber>
    </recommendedName>
</protein>
<dbReference type="Proteomes" id="UP000019131">
    <property type="component" value="Unassembled WGS sequence"/>
</dbReference>
<keyword evidence="4" id="KW-0812">Transmembrane</keyword>
<dbReference type="PANTHER" id="PTHR43547">
    <property type="entry name" value="TWO-COMPONENT HISTIDINE KINASE"/>
    <property type="match status" value="1"/>
</dbReference>
<evidence type="ECO:0000313" key="6">
    <source>
        <dbReference type="EMBL" id="GAE83108.1"/>
    </source>
</evidence>
<dbReference type="STRING" id="1445607.JCM10512_1362"/>
<evidence type="ECO:0000256" key="3">
    <source>
        <dbReference type="ARBA" id="ARBA00022553"/>
    </source>
</evidence>
<dbReference type="EMBL" id="BAIV01000006">
    <property type="protein sequence ID" value="GAE83108.1"/>
    <property type="molecule type" value="Genomic_DNA"/>
</dbReference>
<dbReference type="SMART" id="SM00388">
    <property type="entry name" value="HisKA"/>
    <property type="match status" value="1"/>
</dbReference>
<dbReference type="Gene3D" id="1.10.287.130">
    <property type="match status" value="1"/>
</dbReference>
<evidence type="ECO:0000256" key="4">
    <source>
        <dbReference type="SAM" id="Phobius"/>
    </source>
</evidence>
<sequence>MAYNQNNLAFDVSDLPYSLEEKNNFVYRLEGMDKEWNMLKPNTNRITYSNLGYGDYQLIISKLEKSGLPSEHPYILHIKILPPWYYTVWAKICYALLLLSLVAWTINFFRVKSRLKMERMEKEKILEQSRQKMAFFTNLSNELKTPLSGIIAPISQLLPVAGEASDKHTLEEVQRNAMKINSLIHQVLNFNRIESNEDSLLIISRIELVSFCRSLFSVHAENTQLTFHFEANKAKIYADMDAIKLGVILDNLLSNAVKFTPEGGLSASHFYTIQNPSYWIYAYQTVV</sequence>
<keyword evidence="6" id="KW-0808">Transferase</keyword>
<comment type="catalytic activity">
    <reaction evidence="1">
        <text>ATP + protein L-histidine = ADP + protein N-phospho-L-histidine.</text>
        <dbReference type="EC" id="2.7.13.3"/>
    </reaction>
</comment>
<dbReference type="SUPFAM" id="SSF55874">
    <property type="entry name" value="ATPase domain of HSP90 chaperone/DNA topoisomerase II/histidine kinase"/>
    <property type="match status" value="1"/>
</dbReference>
<reference evidence="6 7" key="1">
    <citation type="journal article" date="2014" name="Genome Announc.">
        <title>Draft Genome Sequence of Bacteroides reticulotermitis Strain JCM 10512T, Isolated from the Gut of a Termite.</title>
        <authorList>
            <person name="Yuki M."/>
            <person name="Oshima K."/>
            <person name="Suda W."/>
            <person name="Sakamoto M."/>
            <person name="Iida T."/>
            <person name="Hattori M."/>
            <person name="Ohkuma M."/>
        </authorList>
    </citation>
    <scope>NUCLEOTIDE SEQUENCE [LARGE SCALE GENOMIC DNA]</scope>
    <source>
        <strain evidence="6 7">JCM 10512</strain>
    </source>
</reference>
<dbReference type="Pfam" id="PF00512">
    <property type="entry name" value="HisKA"/>
    <property type="match status" value="1"/>
</dbReference>
<dbReference type="SUPFAM" id="SSF47384">
    <property type="entry name" value="Homodimeric domain of signal transducing histidine kinase"/>
    <property type="match status" value="1"/>
</dbReference>
<dbReference type="InterPro" id="IPR036097">
    <property type="entry name" value="HisK_dim/P_sf"/>
</dbReference>
<dbReference type="Gene3D" id="3.30.565.10">
    <property type="entry name" value="Histidine kinase-like ATPase, C-terminal domain"/>
    <property type="match status" value="1"/>
</dbReference>
<keyword evidence="4" id="KW-1133">Transmembrane helix</keyword>
<accession>W4UR56</accession>
<keyword evidence="3" id="KW-0597">Phosphoprotein</keyword>
<organism evidence="6 7">
    <name type="scientific">Bacteroides reticulotermitis JCM 10512</name>
    <dbReference type="NCBI Taxonomy" id="1445607"/>
    <lineage>
        <taxon>Bacteria</taxon>
        <taxon>Pseudomonadati</taxon>
        <taxon>Bacteroidota</taxon>
        <taxon>Bacteroidia</taxon>
        <taxon>Bacteroidales</taxon>
        <taxon>Bacteroidaceae</taxon>
        <taxon>Bacteroides</taxon>
    </lineage>
</organism>
<evidence type="ECO:0000259" key="5">
    <source>
        <dbReference type="PROSITE" id="PS50109"/>
    </source>
</evidence>
<evidence type="ECO:0000256" key="2">
    <source>
        <dbReference type="ARBA" id="ARBA00012438"/>
    </source>
</evidence>
<proteinExistence type="predicted"/>
<gene>
    <name evidence="6" type="ORF">JCM10512_1362</name>
</gene>
<dbReference type="InterPro" id="IPR036890">
    <property type="entry name" value="HATPase_C_sf"/>
</dbReference>
<comment type="caution">
    <text evidence="6">The sequence shown here is derived from an EMBL/GenBank/DDBJ whole genome shotgun (WGS) entry which is preliminary data.</text>
</comment>
<dbReference type="InterPro" id="IPR003661">
    <property type="entry name" value="HisK_dim/P_dom"/>
</dbReference>
<keyword evidence="6" id="KW-0418">Kinase</keyword>
<dbReference type="Pfam" id="PF07495">
    <property type="entry name" value="Y_Y_Y"/>
    <property type="match status" value="1"/>
</dbReference>
<dbReference type="GO" id="GO:0000155">
    <property type="term" value="F:phosphorelay sensor kinase activity"/>
    <property type="evidence" value="ECO:0007669"/>
    <property type="project" value="InterPro"/>
</dbReference>
<dbReference type="PANTHER" id="PTHR43547:SF2">
    <property type="entry name" value="HYBRID SIGNAL TRANSDUCTION HISTIDINE KINASE C"/>
    <property type="match status" value="1"/>
</dbReference>
<evidence type="ECO:0000313" key="7">
    <source>
        <dbReference type="Proteomes" id="UP000019131"/>
    </source>
</evidence>
<name>W4UR56_9BACE</name>
<dbReference type="InterPro" id="IPR011123">
    <property type="entry name" value="Y_Y_Y"/>
</dbReference>
<dbReference type="EC" id="2.7.13.3" evidence="2"/>
<keyword evidence="4" id="KW-0472">Membrane</keyword>
<dbReference type="CDD" id="cd00082">
    <property type="entry name" value="HisKA"/>
    <property type="match status" value="1"/>
</dbReference>
<dbReference type="InterPro" id="IPR013783">
    <property type="entry name" value="Ig-like_fold"/>
</dbReference>
<feature type="domain" description="Histidine kinase" evidence="5">
    <location>
        <begin position="138"/>
        <end position="263"/>
    </location>
</feature>